<dbReference type="PANTHER" id="PTHR33175">
    <property type="entry name" value="DNA-BINDING PROTEIN HU"/>
    <property type="match status" value="1"/>
</dbReference>
<organism evidence="4 5">
    <name type="scientific">Berkelbacteria bacterium GW2011_GWA1_36_9</name>
    <dbReference type="NCBI Taxonomy" id="1618331"/>
    <lineage>
        <taxon>Bacteria</taxon>
        <taxon>Candidatus Berkelbacteria</taxon>
    </lineage>
</organism>
<dbReference type="GO" id="GO:0030527">
    <property type="term" value="F:structural constituent of chromatin"/>
    <property type="evidence" value="ECO:0007669"/>
    <property type="project" value="InterPro"/>
</dbReference>
<dbReference type="PANTHER" id="PTHR33175:SF3">
    <property type="entry name" value="DNA-BINDING PROTEIN HU-BETA"/>
    <property type="match status" value="1"/>
</dbReference>
<name>A0A0G0I0T5_9BACT</name>
<keyword evidence="2 4" id="KW-0238">DNA-binding</keyword>
<dbReference type="GO" id="GO:0003677">
    <property type="term" value="F:DNA binding"/>
    <property type="evidence" value="ECO:0007669"/>
    <property type="project" value="UniProtKB-KW"/>
</dbReference>
<evidence type="ECO:0000313" key="4">
    <source>
        <dbReference type="EMBL" id="KKQ17869.1"/>
    </source>
</evidence>
<dbReference type="Gene3D" id="4.10.520.10">
    <property type="entry name" value="IHF-like DNA-binding proteins"/>
    <property type="match status" value="1"/>
</dbReference>
<dbReference type="InterPro" id="IPR010992">
    <property type="entry name" value="IHF-like_DNA-bd_dom_sf"/>
</dbReference>
<dbReference type="AlphaFoldDB" id="A0A0G0I0T5"/>
<dbReference type="InterPro" id="IPR000119">
    <property type="entry name" value="Hist_DNA-bd"/>
</dbReference>
<protein>
    <submittedName>
        <fullName evidence="4">DNA-binding protein HU</fullName>
    </submittedName>
</protein>
<evidence type="ECO:0000313" key="5">
    <source>
        <dbReference type="Proteomes" id="UP000034508"/>
    </source>
</evidence>
<reference evidence="4 5" key="1">
    <citation type="journal article" date="2015" name="Nature">
        <title>rRNA introns, odd ribosomes, and small enigmatic genomes across a large radiation of phyla.</title>
        <authorList>
            <person name="Brown C.T."/>
            <person name="Hug L.A."/>
            <person name="Thomas B.C."/>
            <person name="Sharon I."/>
            <person name="Castelle C.J."/>
            <person name="Singh A."/>
            <person name="Wilkins M.J."/>
            <person name="Williams K.H."/>
            <person name="Banfield J.F."/>
        </authorList>
    </citation>
    <scope>NUCLEOTIDE SEQUENCE [LARGE SCALE GENOMIC DNA]</scope>
</reference>
<proteinExistence type="inferred from homology"/>
<dbReference type="PRINTS" id="PR01727">
    <property type="entry name" value="DNABINDINGHU"/>
</dbReference>
<dbReference type="Pfam" id="PF00216">
    <property type="entry name" value="Bac_DNA_binding"/>
    <property type="match status" value="1"/>
</dbReference>
<keyword evidence="1" id="KW-0226">DNA condensation</keyword>
<evidence type="ECO:0000256" key="3">
    <source>
        <dbReference type="RuleBase" id="RU003939"/>
    </source>
</evidence>
<dbReference type="Proteomes" id="UP000034508">
    <property type="component" value="Unassembled WGS sequence"/>
</dbReference>
<sequence>MEKEELVTSVAEKAQITKGEATKILDAFIASIKEGLVKGEKVTILGFGTFTLRKRKALTFINPKTQKQHDIPERVVPHFKAGSNLAESLKS</sequence>
<comment type="caution">
    <text evidence="4">The sequence shown here is derived from an EMBL/GenBank/DDBJ whole genome shotgun (WGS) entry which is preliminary data.</text>
</comment>
<accession>A0A0G0I0T5</accession>
<evidence type="ECO:0000256" key="1">
    <source>
        <dbReference type="ARBA" id="ARBA00023067"/>
    </source>
</evidence>
<dbReference type="CDD" id="cd13831">
    <property type="entry name" value="HU"/>
    <property type="match status" value="1"/>
</dbReference>
<comment type="similarity">
    <text evidence="3">Belongs to the bacterial histone-like protein family.</text>
</comment>
<dbReference type="EMBL" id="LBSM01000014">
    <property type="protein sequence ID" value="KKQ17869.1"/>
    <property type="molecule type" value="Genomic_DNA"/>
</dbReference>
<dbReference type="SMART" id="SM00411">
    <property type="entry name" value="BHL"/>
    <property type="match status" value="1"/>
</dbReference>
<dbReference type="SUPFAM" id="SSF47729">
    <property type="entry name" value="IHF-like DNA-binding proteins"/>
    <property type="match status" value="1"/>
</dbReference>
<gene>
    <name evidence="4" type="ORF">US31_C0014G0005</name>
</gene>
<dbReference type="GO" id="GO:0030261">
    <property type="term" value="P:chromosome condensation"/>
    <property type="evidence" value="ECO:0007669"/>
    <property type="project" value="UniProtKB-KW"/>
</dbReference>
<evidence type="ECO:0000256" key="2">
    <source>
        <dbReference type="ARBA" id="ARBA00023125"/>
    </source>
</evidence>
<dbReference type="GO" id="GO:0005829">
    <property type="term" value="C:cytosol"/>
    <property type="evidence" value="ECO:0007669"/>
    <property type="project" value="TreeGrafter"/>
</dbReference>